<dbReference type="Pfam" id="PF00651">
    <property type="entry name" value="BTB"/>
    <property type="match status" value="1"/>
</dbReference>
<evidence type="ECO:0000259" key="1">
    <source>
        <dbReference type="PROSITE" id="PS50097"/>
    </source>
</evidence>
<comment type="caution">
    <text evidence="2">The sequence shown here is derived from an EMBL/GenBank/DDBJ whole genome shotgun (WGS) entry which is preliminary data.</text>
</comment>
<gene>
    <name evidence="2" type="primary">Cnig_chr_II.g7695</name>
    <name evidence="2" type="ORF">B9Z55_007695</name>
</gene>
<dbReference type="InterPro" id="IPR008974">
    <property type="entry name" value="TRAF-like"/>
</dbReference>
<name>A0A2G5VAY4_9PELO</name>
<proteinExistence type="predicted"/>
<dbReference type="SUPFAM" id="SSF49599">
    <property type="entry name" value="TRAF domain-like"/>
    <property type="match status" value="1"/>
</dbReference>
<feature type="domain" description="BTB" evidence="1">
    <location>
        <begin position="198"/>
        <end position="257"/>
    </location>
</feature>
<dbReference type="Pfam" id="PF00917">
    <property type="entry name" value="MATH"/>
    <property type="match status" value="1"/>
</dbReference>
<keyword evidence="3" id="KW-1185">Reference proteome</keyword>
<evidence type="ECO:0000313" key="3">
    <source>
        <dbReference type="Proteomes" id="UP000230233"/>
    </source>
</evidence>
<dbReference type="CDD" id="cd00121">
    <property type="entry name" value="MATH"/>
    <property type="match status" value="1"/>
</dbReference>
<reference evidence="3" key="1">
    <citation type="submission" date="2017-10" db="EMBL/GenBank/DDBJ databases">
        <title>Rapid genome shrinkage in a self-fertile nematode reveals novel sperm competition proteins.</title>
        <authorList>
            <person name="Yin D."/>
            <person name="Schwarz E.M."/>
            <person name="Thomas C.G."/>
            <person name="Felde R.L."/>
            <person name="Korf I.F."/>
            <person name="Cutter A.D."/>
            <person name="Schartner C.M."/>
            <person name="Ralston E.J."/>
            <person name="Meyer B.J."/>
            <person name="Haag E.S."/>
        </authorList>
    </citation>
    <scope>NUCLEOTIDE SEQUENCE [LARGE SCALE GENOMIC DNA]</scope>
    <source>
        <strain evidence="3">JU1422</strain>
    </source>
</reference>
<dbReference type="SMART" id="SM00225">
    <property type="entry name" value="BTB"/>
    <property type="match status" value="1"/>
</dbReference>
<dbReference type="PANTHER" id="PTHR22743:SF165">
    <property type="entry name" value="BTB AND MATH DOMAIN CONTAINING-RELATED"/>
    <property type="match status" value="1"/>
</dbReference>
<dbReference type="Gene3D" id="3.30.710.10">
    <property type="entry name" value="Potassium Channel Kv1.1, Chain A"/>
    <property type="match status" value="1"/>
</dbReference>
<dbReference type="SMART" id="SM00061">
    <property type="entry name" value="MATH"/>
    <property type="match status" value="1"/>
</dbReference>
<organism evidence="2 3">
    <name type="scientific">Caenorhabditis nigoni</name>
    <dbReference type="NCBI Taxonomy" id="1611254"/>
    <lineage>
        <taxon>Eukaryota</taxon>
        <taxon>Metazoa</taxon>
        <taxon>Ecdysozoa</taxon>
        <taxon>Nematoda</taxon>
        <taxon>Chromadorea</taxon>
        <taxon>Rhabditida</taxon>
        <taxon>Rhabditina</taxon>
        <taxon>Rhabditomorpha</taxon>
        <taxon>Rhabditoidea</taxon>
        <taxon>Rhabditidae</taxon>
        <taxon>Peloderinae</taxon>
        <taxon>Caenorhabditis</taxon>
    </lineage>
</organism>
<dbReference type="AlphaFoldDB" id="A0A2G5VAY4"/>
<dbReference type="PROSITE" id="PS50097">
    <property type="entry name" value="BTB"/>
    <property type="match status" value="1"/>
</dbReference>
<sequence>MAANQEGNNHLIKIVREIVADEIEKANKPTFDELSDKLQSMEASISKLSENDSKKMSISEKAFQLKHVFKDVNEIGENISEWEDHFNASWRITVLRRNSRLHFFVHCDPIAPADEWSIRTRIECKFVGPNNHNVIKTGEVCYEKSMGLGLDFLEWKEMKQRYLMDGSLTVEATVTIIETTGLGKEKIRNFDESQKDVSDVILVVGDTKFYVLKMYLAAQSSVFKTLLLGNFSESKKSEVPLNGIDPDDFHSFLEVLYGESAIDDSNVEGVALLADMYDAPTAIRKCEEFLLKESKKTLEKKLEIANRYHLEKLEEKCMSEIATTVVPKDNKTTMTENVQVPKEDGHQTKLNFFQQLICVFFCFSMLQIVQDVFERMIEWRQGYFKK</sequence>
<dbReference type="InterPro" id="IPR011333">
    <property type="entry name" value="SKP1/BTB/POZ_sf"/>
</dbReference>
<dbReference type="Gene3D" id="2.60.210.10">
    <property type="entry name" value="Apoptosis, Tumor Necrosis Factor Receptor Associated Protein 2, Chain A"/>
    <property type="match status" value="1"/>
</dbReference>
<accession>A0A2G5VAY4</accession>
<dbReference type="Proteomes" id="UP000230233">
    <property type="component" value="Chromosome II"/>
</dbReference>
<dbReference type="SUPFAM" id="SSF54695">
    <property type="entry name" value="POZ domain"/>
    <property type="match status" value="1"/>
</dbReference>
<dbReference type="InterPro" id="IPR002083">
    <property type="entry name" value="MATH/TRAF_dom"/>
</dbReference>
<dbReference type="PANTHER" id="PTHR22743">
    <property type="entry name" value="MEPRIN/TRAF-LIKE MATH FAMILY-C.ELEGANS"/>
    <property type="match status" value="1"/>
</dbReference>
<dbReference type="InterPro" id="IPR000210">
    <property type="entry name" value="BTB/POZ_dom"/>
</dbReference>
<dbReference type="EMBL" id="PDUG01000002">
    <property type="protein sequence ID" value="PIC48877.1"/>
    <property type="molecule type" value="Genomic_DNA"/>
</dbReference>
<protein>
    <recommendedName>
        <fullName evidence="1">BTB domain-containing protein</fullName>
    </recommendedName>
</protein>
<dbReference type="CDD" id="cd18186">
    <property type="entry name" value="BTB_POZ_ZBTB_KLHL-like"/>
    <property type="match status" value="1"/>
</dbReference>
<evidence type="ECO:0000313" key="2">
    <source>
        <dbReference type="EMBL" id="PIC48877.1"/>
    </source>
</evidence>
<dbReference type="InterPro" id="IPR052664">
    <property type="entry name" value="BTB-MATH_domain_protein"/>
</dbReference>